<dbReference type="InterPro" id="IPR001078">
    <property type="entry name" value="2-oxoacid_DH_actylTfrase"/>
</dbReference>
<evidence type="ECO:0000256" key="8">
    <source>
        <dbReference type="ARBA" id="ARBA00048370"/>
    </source>
</evidence>
<feature type="region of interest" description="Disordered" evidence="10">
    <location>
        <begin position="74"/>
        <end position="158"/>
    </location>
</feature>
<evidence type="ECO:0000256" key="7">
    <source>
        <dbReference type="ARBA" id="ARBA00025211"/>
    </source>
</evidence>
<dbReference type="Pfam" id="PF00198">
    <property type="entry name" value="2-oxoacid_dh"/>
    <property type="match status" value="1"/>
</dbReference>
<dbReference type="Pfam" id="PF00364">
    <property type="entry name" value="Biotin_lipoyl"/>
    <property type="match status" value="1"/>
</dbReference>
<evidence type="ECO:0000313" key="13">
    <source>
        <dbReference type="EMBL" id="MDT7044294.1"/>
    </source>
</evidence>
<name>A0ABU3KCQ8_9BACT</name>
<dbReference type="InterPro" id="IPR003016">
    <property type="entry name" value="2-oxoA_DH_lipoyl-BS"/>
</dbReference>
<evidence type="ECO:0000256" key="3">
    <source>
        <dbReference type="ARBA" id="ARBA00011484"/>
    </source>
</evidence>
<reference evidence="13 14" key="1">
    <citation type="journal article" date="2023" name="ISME J.">
        <title>Cultivation and genomic characterization of novel and ubiquitous marine nitrite-oxidizing bacteria from the Nitrospirales.</title>
        <authorList>
            <person name="Mueller A.J."/>
            <person name="Daebeler A."/>
            <person name="Herbold C.W."/>
            <person name="Kirkegaard R.H."/>
            <person name="Daims H."/>
        </authorList>
    </citation>
    <scope>NUCLEOTIDE SEQUENCE [LARGE SCALE GENOMIC DNA]</scope>
    <source>
        <strain evidence="13 14">EB</strain>
    </source>
</reference>
<comment type="cofactor">
    <cofactor evidence="1 9">
        <name>(R)-lipoate</name>
        <dbReference type="ChEBI" id="CHEBI:83088"/>
    </cofactor>
</comment>
<comment type="catalytic activity">
    <reaction evidence="8">
        <text>N(6)-[(R)-dihydrolipoyl]-L-lysyl-[protein] + acetyl-CoA = N(6)-[(R)-S(8)-acetyldihydrolipoyl]-L-lysyl-[protein] + CoA</text>
        <dbReference type="Rhea" id="RHEA:17017"/>
        <dbReference type="Rhea" id="RHEA-COMP:10475"/>
        <dbReference type="Rhea" id="RHEA-COMP:10478"/>
        <dbReference type="ChEBI" id="CHEBI:57287"/>
        <dbReference type="ChEBI" id="CHEBI:57288"/>
        <dbReference type="ChEBI" id="CHEBI:83100"/>
        <dbReference type="ChEBI" id="CHEBI:83111"/>
        <dbReference type="EC" id="2.3.1.12"/>
    </reaction>
</comment>
<feature type="domain" description="Peripheral subunit-binding (PSBD)" evidence="12">
    <location>
        <begin position="153"/>
        <end position="190"/>
    </location>
</feature>
<evidence type="ECO:0000256" key="5">
    <source>
        <dbReference type="ARBA" id="ARBA00022823"/>
    </source>
</evidence>
<keyword evidence="4 9" id="KW-0808">Transferase</keyword>
<dbReference type="Pfam" id="PF02817">
    <property type="entry name" value="E3_binding"/>
    <property type="match status" value="1"/>
</dbReference>
<evidence type="ECO:0000256" key="6">
    <source>
        <dbReference type="ARBA" id="ARBA00023315"/>
    </source>
</evidence>
<comment type="subunit">
    <text evidence="3">Forms a 24-polypeptide structural core with octahedral symmetry.</text>
</comment>
<evidence type="ECO:0000256" key="4">
    <source>
        <dbReference type="ARBA" id="ARBA00022679"/>
    </source>
</evidence>
<evidence type="ECO:0000256" key="10">
    <source>
        <dbReference type="SAM" id="MobiDB-lite"/>
    </source>
</evidence>
<organism evidence="13 14">
    <name type="scientific">Candidatus Nitronereus thalassa</name>
    <dbReference type="NCBI Taxonomy" id="3020898"/>
    <lineage>
        <taxon>Bacteria</taxon>
        <taxon>Pseudomonadati</taxon>
        <taxon>Nitrospirota</taxon>
        <taxon>Nitrospiria</taxon>
        <taxon>Nitrospirales</taxon>
        <taxon>Nitrospiraceae</taxon>
        <taxon>Candidatus Nitronereus</taxon>
    </lineage>
</organism>
<dbReference type="InterPro" id="IPR050743">
    <property type="entry name" value="2-oxoacid_DH_E2_comp"/>
</dbReference>
<dbReference type="SUPFAM" id="SSF52777">
    <property type="entry name" value="CoA-dependent acyltransferases"/>
    <property type="match status" value="1"/>
</dbReference>
<dbReference type="EMBL" id="JAQOUE010000002">
    <property type="protein sequence ID" value="MDT7044294.1"/>
    <property type="molecule type" value="Genomic_DNA"/>
</dbReference>
<comment type="caution">
    <text evidence="13">The sequence shown here is derived from an EMBL/GenBank/DDBJ whole genome shotgun (WGS) entry which is preliminary data.</text>
</comment>
<dbReference type="SUPFAM" id="SSF51230">
    <property type="entry name" value="Single hybrid motif"/>
    <property type="match status" value="1"/>
</dbReference>
<dbReference type="PANTHER" id="PTHR43178">
    <property type="entry name" value="DIHYDROLIPOAMIDE ACETYLTRANSFERASE COMPONENT OF PYRUVATE DEHYDROGENASE COMPLEX"/>
    <property type="match status" value="1"/>
</dbReference>
<evidence type="ECO:0000256" key="1">
    <source>
        <dbReference type="ARBA" id="ARBA00001938"/>
    </source>
</evidence>
<dbReference type="InterPro" id="IPR000089">
    <property type="entry name" value="Biotin_lipoyl"/>
</dbReference>
<dbReference type="PANTHER" id="PTHR43178:SF2">
    <property type="entry name" value="DIHYDROLIPOYLLYSINE-RESIDUE ACETYLTRANSFERASE COMPONENT OF PYRUVATE DEHYDROGENASE COMPLEX"/>
    <property type="match status" value="1"/>
</dbReference>
<evidence type="ECO:0000313" key="14">
    <source>
        <dbReference type="Proteomes" id="UP001250932"/>
    </source>
</evidence>
<keyword evidence="14" id="KW-1185">Reference proteome</keyword>
<evidence type="ECO:0000259" key="12">
    <source>
        <dbReference type="PROSITE" id="PS51826"/>
    </source>
</evidence>
<keyword evidence="5 9" id="KW-0450">Lipoyl</keyword>
<dbReference type="PROSITE" id="PS50968">
    <property type="entry name" value="BIOTINYL_LIPOYL"/>
    <property type="match status" value="1"/>
</dbReference>
<sequence>MNEEIVLPELGDGIETGEVVNILVSTGDDVAQDSVLLELETDKAVIELPSPQAGKIASVRIKKGDTVKVGQVLFTLEPEEASSEKPETEPQEDRKPEEAKQDTEDKKPKDDKQPVAEEGQTASVKEESQKVSSQSDDQTPKAEDGKTTGTLIPAGPATRRLARDLGIDLSTVKGTARGGRITPDDIKAHTKQLLRAGSFSGAQAVEELPDFSQWGAIETKPLSSLRRKVAENLSSAWPRVPLVTQFDEADITELETMRKKNLEYVKQKGGKLTMTVFVLKTVVAALKALPQFNASLDMTHKELIYKKYFNVGVAVDTPAGLIVPVLKNVDQKSFTELAIELTELSEKARSRKVALEDLRGGNISISNLGGIGGTGFTPLVSPPDVAVVGLSRNKLVPVWRHGQVQPRLILPFSVSYDHRVIDGADAVRFSRLIAHELETYQELLLEG</sequence>
<dbReference type="PROSITE" id="PS00189">
    <property type="entry name" value="LIPOYL"/>
    <property type="match status" value="1"/>
</dbReference>
<accession>A0ABU3KCQ8</accession>
<dbReference type="Gene3D" id="2.40.50.100">
    <property type="match status" value="1"/>
</dbReference>
<dbReference type="PROSITE" id="PS51826">
    <property type="entry name" value="PSBD"/>
    <property type="match status" value="1"/>
</dbReference>
<dbReference type="Proteomes" id="UP001250932">
    <property type="component" value="Unassembled WGS sequence"/>
</dbReference>
<feature type="domain" description="Lipoyl-binding" evidence="11">
    <location>
        <begin position="2"/>
        <end position="77"/>
    </location>
</feature>
<feature type="compositionally biased region" description="Basic and acidic residues" evidence="10">
    <location>
        <begin position="82"/>
        <end position="115"/>
    </location>
</feature>
<comment type="similarity">
    <text evidence="2 9">Belongs to the 2-oxoacid dehydrogenase family.</text>
</comment>
<evidence type="ECO:0000256" key="2">
    <source>
        <dbReference type="ARBA" id="ARBA00007317"/>
    </source>
</evidence>
<dbReference type="InterPro" id="IPR011053">
    <property type="entry name" value="Single_hybrid_motif"/>
</dbReference>
<dbReference type="RefSeq" id="WP_313834879.1">
    <property type="nucleotide sequence ID" value="NZ_JAQOUE010000002.1"/>
</dbReference>
<dbReference type="Gene3D" id="3.30.559.10">
    <property type="entry name" value="Chloramphenicol acetyltransferase-like domain"/>
    <property type="match status" value="1"/>
</dbReference>
<dbReference type="InterPro" id="IPR004167">
    <property type="entry name" value="PSBD"/>
</dbReference>
<protein>
    <recommendedName>
        <fullName evidence="9">Dihydrolipoamide acetyltransferase component of pyruvate dehydrogenase complex</fullName>
        <ecNumber evidence="9">2.3.1.-</ecNumber>
    </recommendedName>
</protein>
<dbReference type="EC" id="2.3.1.-" evidence="9"/>
<evidence type="ECO:0000256" key="9">
    <source>
        <dbReference type="RuleBase" id="RU003423"/>
    </source>
</evidence>
<dbReference type="Gene3D" id="4.10.320.10">
    <property type="entry name" value="E3-binding domain"/>
    <property type="match status" value="1"/>
</dbReference>
<comment type="function">
    <text evidence="7">The pyruvate dehydrogenase complex catalyzes the overall conversion of pyruvate to acetyl-CoA and CO(2). It contains multiple copies of three enzymatic components: pyruvate dehydrogenase (E1), dihydrolipoamide acetyltransferase (E2) and lipoamide dehydrogenase (E3).</text>
</comment>
<dbReference type="InterPro" id="IPR023213">
    <property type="entry name" value="CAT-like_dom_sf"/>
</dbReference>
<dbReference type="CDD" id="cd06849">
    <property type="entry name" value="lipoyl_domain"/>
    <property type="match status" value="1"/>
</dbReference>
<gene>
    <name evidence="13" type="ORF">PPG34_18230</name>
</gene>
<dbReference type="SUPFAM" id="SSF47005">
    <property type="entry name" value="Peripheral subunit-binding domain of 2-oxo acid dehydrogenase complex"/>
    <property type="match status" value="1"/>
</dbReference>
<keyword evidence="6 9" id="KW-0012">Acyltransferase</keyword>
<evidence type="ECO:0000259" key="11">
    <source>
        <dbReference type="PROSITE" id="PS50968"/>
    </source>
</evidence>
<dbReference type="InterPro" id="IPR036625">
    <property type="entry name" value="E3-bd_dom_sf"/>
</dbReference>
<proteinExistence type="inferred from homology"/>